<dbReference type="GO" id="GO:0006979">
    <property type="term" value="P:response to oxidative stress"/>
    <property type="evidence" value="ECO:0007669"/>
    <property type="project" value="InterPro"/>
</dbReference>
<evidence type="ECO:0000313" key="7">
    <source>
        <dbReference type="Proteomes" id="UP001445335"/>
    </source>
</evidence>
<keyword evidence="7" id="KW-1185">Reference proteome</keyword>
<dbReference type="GO" id="GO:0020037">
    <property type="term" value="F:heme binding"/>
    <property type="evidence" value="ECO:0007669"/>
    <property type="project" value="InterPro"/>
</dbReference>
<dbReference type="InterPro" id="IPR037120">
    <property type="entry name" value="Haem_peroxidase_sf_animal"/>
</dbReference>
<evidence type="ECO:0000256" key="4">
    <source>
        <dbReference type="ARBA" id="ARBA00023002"/>
    </source>
</evidence>
<reference evidence="6 7" key="1">
    <citation type="journal article" date="2024" name="Nat. Commun.">
        <title>Phylogenomics reveals the evolutionary origins of lichenization in chlorophyte algae.</title>
        <authorList>
            <person name="Puginier C."/>
            <person name="Libourel C."/>
            <person name="Otte J."/>
            <person name="Skaloud P."/>
            <person name="Haon M."/>
            <person name="Grisel S."/>
            <person name="Petersen M."/>
            <person name="Berrin J.G."/>
            <person name="Delaux P.M."/>
            <person name="Dal Grande F."/>
            <person name="Keller J."/>
        </authorList>
    </citation>
    <scope>NUCLEOTIDE SEQUENCE [LARGE SCALE GENOMIC DNA]</scope>
    <source>
        <strain evidence="6 7">SAG 245.80</strain>
    </source>
</reference>
<keyword evidence="3" id="KW-0223">Dioxygenase</keyword>
<protein>
    <submittedName>
        <fullName evidence="6">Uncharacterized protein</fullName>
    </submittedName>
</protein>
<dbReference type="InterPro" id="IPR010255">
    <property type="entry name" value="Haem_peroxidase_sf"/>
</dbReference>
<dbReference type="GO" id="GO:0004601">
    <property type="term" value="F:peroxidase activity"/>
    <property type="evidence" value="ECO:0007669"/>
    <property type="project" value="InterPro"/>
</dbReference>
<keyword evidence="5" id="KW-0408">Iron</keyword>
<dbReference type="AlphaFoldDB" id="A0AAW1R2Q2"/>
<dbReference type="GO" id="GO:0046872">
    <property type="term" value="F:metal ion binding"/>
    <property type="evidence" value="ECO:0007669"/>
    <property type="project" value="UniProtKB-KW"/>
</dbReference>
<evidence type="ECO:0000256" key="2">
    <source>
        <dbReference type="ARBA" id="ARBA00022821"/>
    </source>
</evidence>
<dbReference type="PROSITE" id="PS50292">
    <property type="entry name" value="PEROXIDASE_3"/>
    <property type="match status" value="1"/>
</dbReference>
<evidence type="ECO:0000256" key="1">
    <source>
        <dbReference type="ARBA" id="ARBA00022723"/>
    </source>
</evidence>
<dbReference type="PANTHER" id="PTHR11903">
    <property type="entry name" value="PROSTAGLANDIN G/H SYNTHASE"/>
    <property type="match status" value="1"/>
</dbReference>
<dbReference type="GO" id="GO:0016702">
    <property type="term" value="F:oxidoreductase activity, acting on single donors with incorporation of molecular oxygen, incorporation of two atoms of oxygen"/>
    <property type="evidence" value="ECO:0007669"/>
    <property type="project" value="TreeGrafter"/>
</dbReference>
<evidence type="ECO:0000313" key="6">
    <source>
        <dbReference type="EMBL" id="KAK9827997.1"/>
    </source>
</evidence>
<dbReference type="GO" id="GO:0006952">
    <property type="term" value="P:defense response"/>
    <property type="evidence" value="ECO:0007669"/>
    <property type="project" value="UniProtKB-KW"/>
</dbReference>
<comment type="caution">
    <text evidence="6">The sequence shown here is derived from an EMBL/GenBank/DDBJ whole genome shotgun (WGS) entry which is preliminary data.</text>
</comment>
<evidence type="ECO:0000256" key="5">
    <source>
        <dbReference type="ARBA" id="ARBA00023004"/>
    </source>
</evidence>
<accession>A0AAW1R2Q2</accession>
<dbReference type="EMBL" id="JALJOU010000054">
    <property type="protein sequence ID" value="KAK9827997.1"/>
    <property type="molecule type" value="Genomic_DNA"/>
</dbReference>
<proteinExistence type="predicted"/>
<organism evidence="6 7">
    <name type="scientific">Elliptochloris bilobata</name>
    <dbReference type="NCBI Taxonomy" id="381761"/>
    <lineage>
        <taxon>Eukaryota</taxon>
        <taxon>Viridiplantae</taxon>
        <taxon>Chlorophyta</taxon>
        <taxon>core chlorophytes</taxon>
        <taxon>Trebouxiophyceae</taxon>
        <taxon>Trebouxiophyceae incertae sedis</taxon>
        <taxon>Elliptochloris clade</taxon>
        <taxon>Elliptochloris</taxon>
    </lineage>
</organism>
<dbReference type="InterPro" id="IPR050783">
    <property type="entry name" value="Oxylipin_biosynth_metab"/>
</dbReference>
<sequence>MAVVDILRDRERGMVRYNQARRQMGMKALADFEDISDDKEVVKAIKGVYKSVEDIDYLVGCLAESPRPKGYVISDTAFYVFIMTASRRLLCDRFFQEAYNEDYYTPFGMAHIKNTTFKSLLLRHYPELEDSIGDVPNGNAFFAWKGTPKYGKAAVSGAPVFDSHVPQDA</sequence>
<dbReference type="Gene3D" id="1.10.640.10">
    <property type="entry name" value="Haem peroxidase domain superfamily, animal type"/>
    <property type="match status" value="1"/>
</dbReference>
<dbReference type="InterPro" id="IPR019791">
    <property type="entry name" value="Haem_peroxidase_animal"/>
</dbReference>
<keyword evidence="1" id="KW-0479">Metal-binding</keyword>
<evidence type="ECO:0000256" key="3">
    <source>
        <dbReference type="ARBA" id="ARBA00022964"/>
    </source>
</evidence>
<keyword evidence="2" id="KW-0611">Plant defense</keyword>
<keyword evidence="4" id="KW-0560">Oxidoreductase</keyword>
<name>A0AAW1R2Q2_9CHLO</name>
<dbReference type="SUPFAM" id="SSF48113">
    <property type="entry name" value="Heme-dependent peroxidases"/>
    <property type="match status" value="1"/>
</dbReference>
<dbReference type="GO" id="GO:0006631">
    <property type="term" value="P:fatty acid metabolic process"/>
    <property type="evidence" value="ECO:0007669"/>
    <property type="project" value="UniProtKB-ARBA"/>
</dbReference>
<dbReference type="Proteomes" id="UP001445335">
    <property type="component" value="Unassembled WGS sequence"/>
</dbReference>
<dbReference type="PANTHER" id="PTHR11903:SF11">
    <property type="entry name" value="ALPHA-DIOXYGENASE 1"/>
    <property type="match status" value="1"/>
</dbReference>
<dbReference type="Pfam" id="PF03098">
    <property type="entry name" value="An_peroxidase"/>
    <property type="match status" value="1"/>
</dbReference>
<gene>
    <name evidence="6" type="ORF">WJX81_006952</name>
</gene>